<dbReference type="InterPro" id="IPR019595">
    <property type="entry name" value="DUF2470"/>
</dbReference>
<comment type="caution">
    <text evidence="2">The sequence shown here is derived from an EMBL/GenBank/DDBJ whole genome shotgun (WGS) entry which is preliminary data.</text>
</comment>
<feature type="domain" description="DUF2470" evidence="1">
    <location>
        <begin position="167"/>
        <end position="234"/>
    </location>
</feature>
<evidence type="ECO:0000259" key="1">
    <source>
        <dbReference type="Pfam" id="PF10615"/>
    </source>
</evidence>
<accession>A0ABW6PGR9</accession>
<keyword evidence="3" id="KW-1185">Reference proteome</keyword>
<protein>
    <submittedName>
        <fullName evidence="2">DUF2470 domain-containing protein</fullName>
    </submittedName>
</protein>
<evidence type="ECO:0000313" key="3">
    <source>
        <dbReference type="Proteomes" id="UP001601444"/>
    </source>
</evidence>
<dbReference type="EMBL" id="JBIAMX010000001">
    <property type="protein sequence ID" value="MFF0541515.1"/>
    <property type="molecule type" value="Genomic_DNA"/>
</dbReference>
<dbReference type="InterPro" id="IPR037119">
    <property type="entry name" value="Haem_oxidase_HugZ-like_sf"/>
</dbReference>
<reference evidence="2 3" key="1">
    <citation type="submission" date="2024-10" db="EMBL/GenBank/DDBJ databases">
        <title>The Natural Products Discovery Center: Release of the First 8490 Sequenced Strains for Exploring Actinobacteria Biosynthetic Diversity.</title>
        <authorList>
            <person name="Kalkreuter E."/>
            <person name="Kautsar S.A."/>
            <person name="Yang D."/>
            <person name="Bader C.D."/>
            <person name="Teijaro C.N."/>
            <person name="Fluegel L."/>
            <person name="Davis C.M."/>
            <person name="Simpson J.R."/>
            <person name="Lauterbach L."/>
            <person name="Steele A.D."/>
            <person name="Gui C."/>
            <person name="Meng S."/>
            <person name="Li G."/>
            <person name="Viehrig K."/>
            <person name="Ye F."/>
            <person name="Su P."/>
            <person name="Kiefer A.F."/>
            <person name="Nichols A."/>
            <person name="Cepeda A.J."/>
            <person name="Yan W."/>
            <person name="Fan B."/>
            <person name="Jiang Y."/>
            <person name="Adhikari A."/>
            <person name="Zheng C.-J."/>
            <person name="Schuster L."/>
            <person name="Cowan T.M."/>
            <person name="Smanski M.J."/>
            <person name="Chevrette M.G."/>
            <person name="De Carvalho L.P.S."/>
            <person name="Shen B."/>
        </authorList>
    </citation>
    <scope>NUCLEOTIDE SEQUENCE [LARGE SCALE GENOMIC DNA]</scope>
    <source>
        <strain evidence="2 3">NPDC004045</strain>
    </source>
</reference>
<gene>
    <name evidence="2" type="ORF">ACFYTF_01600</name>
</gene>
<dbReference type="Proteomes" id="UP001601444">
    <property type="component" value="Unassembled WGS sequence"/>
</dbReference>
<proteinExistence type="predicted"/>
<organism evidence="2 3">
    <name type="scientific">Nocardia thailandica</name>
    <dbReference type="NCBI Taxonomy" id="257275"/>
    <lineage>
        <taxon>Bacteria</taxon>
        <taxon>Bacillati</taxon>
        <taxon>Actinomycetota</taxon>
        <taxon>Actinomycetes</taxon>
        <taxon>Mycobacteriales</taxon>
        <taxon>Nocardiaceae</taxon>
        <taxon>Nocardia</taxon>
    </lineage>
</organism>
<dbReference type="Gene3D" id="3.20.180.10">
    <property type="entry name" value="PNP-oxidase-like"/>
    <property type="match status" value="1"/>
</dbReference>
<dbReference type="Pfam" id="PF10615">
    <property type="entry name" value="DUF2470"/>
    <property type="match status" value="1"/>
</dbReference>
<sequence>MPSSTTTLAPTAAERVRNACANAETAVLALPGVDPVPTTLHHLRACGDAVVAVPTTALAAALAATANETPAVVEITDHAPLPVREPVRALVWLRGWVRQVPPGAQRALAGEIAKEFPHPSLLDVGHTTTLLRVLVNSAVLADATGAESVDHTALRAARKDPFCEMEAAWLQHLSEDHADVVEALTRHVPAELRSYPVHPLALDRFGLTLRVEGTDGDHDVRLPFLSPATDVESLSYAVQLLCRSRARGFATS</sequence>
<dbReference type="RefSeq" id="WP_052313494.1">
    <property type="nucleotide sequence ID" value="NZ_JBIAMX010000001.1"/>
</dbReference>
<name>A0ABW6PGR9_9NOCA</name>
<dbReference type="SUPFAM" id="SSF50475">
    <property type="entry name" value="FMN-binding split barrel"/>
    <property type="match status" value="1"/>
</dbReference>
<evidence type="ECO:0000313" key="2">
    <source>
        <dbReference type="EMBL" id="MFF0541515.1"/>
    </source>
</evidence>